<dbReference type="AlphaFoldDB" id="A0A2T0X1D0"/>
<sequence>MRLPLAFLAPLAAAAPAFADPAAIVSAEASRAADGWRFDVTIAHEETGWDDYANGWRVLGPDGAVLGTRVLAHPHPDEQPFTRSLSGVAIPDGVEEVAIQSSTLATGWSGETLALRLPD</sequence>
<name>A0A2T0X1D0_9RHOB</name>
<dbReference type="Proteomes" id="UP000238801">
    <property type="component" value="Unassembled WGS sequence"/>
</dbReference>
<organism evidence="2 3">
    <name type="scientific">Hasllibacter halocynthiae</name>
    <dbReference type="NCBI Taxonomy" id="595589"/>
    <lineage>
        <taxon>Bacteria</taxon>
        <taxon>Pseudomonadati</taxon>
        <taxon>Pseudomonadota</taxon>
        <taxon>Alphaproteobacteria</taxon>
        <taxon>Rhodobacterales</taxon>
        <taxon>Roseobacteraceae</taxon>
        <taxon>Hasllibacter</taxon>
    </lineage>
</organism>
<comment type="caution">
    <text evidence="2">The sequence shown here is derived from an EMBL/GenBank/DDBJ whole genome shotgun (WGS) entry which is preliminary data.</text>
</comment>
<feature type="signal peptide" evidence="1">
    <location>
        <begin position="1"/>
        <end position="19"/>
    </location>
</feature>
<reference evidence="2 3" key="1">
    <citation type="submission" date="2018-03" db="EMBL/GenBank/DDBJ databases">
        <title>Genomic Encyclopedia of Archaeal and Bacterial Type Strains, Phase II (KMG-II): from individual species to whole genera.</title>
        <authorList>
            <person name="Goeker M."/>
        </authorList>
    </citation>
    <scope>NUCLEOTIDE SEQUENCE [LARGE SCALE GENOMIC DNA]</scope>
    <source>
        <strain evidence="2 3">DSM 29318</strain>
    </source>
</reference>
<keyword evidence="3" id="KW-1185">Reference proteome</keyword>
<proteinExistence type="predicted"/>
<dbReference type="OrthoDB" id="573055at2"/>
<keyword evidence="1" id="KW-0732">Signal</keyword>
<protein>
    <submittedName>
        <fullName evidence="2">Uncharacterized protein</fullName>
    </submittedName>
</protein>
<accession>A0A2T0X1D0</accession>
<gene>
    <name evidence="2" type="ORF">BCF33_1581</name>
</gene>
<evidence type="ECO:0000313" key="3">
    <source>
        <dbReference type="Proteomes" id="UP000238801"/>
    </source>
</evidence>
<dbReference type="EMBL" id="PVTT01000002">
    <property type="protein sequence ID" value="PRY92727.1"/>
    <property type="molecule type" value="Genomic_DNA"/>
</dbReference>
<feature type="chain" id="PRO_5015716617" evidence="1">
    <location>
        <begin position="20"/>
        <end position="119"/>
    </location>
</feature>
<evidence type="ECO:0000313" key="2">
    <source>
        <dbReference type="EMBL" id="PRY92727.1"/>
    </source>
</evidence>
<dbReference type="RefSeq" id="WP_106160401.1">
    <property type="nucleotide sequence ID" value="NZ_PVTT01000002.1"/>
</dbReference>
<evidence type="ECO:0000256" key="1">
    <source>
        <dbReference type="SAM" id="SignalP"/>
    </source>
</evidence>